<organism evidence="3">
    <name type="scientific">Arion vulgaris</name>
    <dbReference type="NCBI Taxonomy" id="1028688"/>
    <lineage>
        <taxon>Eukaryota</taxon>
        <taxon>Metazoa</taxon>
        <taxon>Spiralia</taxon>
        <taxon>Lophotrochozoa</taxon>
        <taxon>Mollusca</taxon>
        <taxon>Gastropoda</taxon>
        <taxon>Heterobranchia</taxon>
        <taxon>Euthyneura</taxon>
        <taxon>Panpulmonata</taxon>
        <taxon>Eupulmonata</taxon>
        <taxon>Stylommatophora</taxon>
        <taxon>Helicina</taxon>
        <taxon>Arionoidea</taxon>
        <taxon>Arionidae</taxon>
        <taxon>Arion</taxon>
    </lineage>
</organism>
<dbReference type="SUPFAM" id="SSF52058">
    <property type="entry name" value="L domain-like"/>
    <property type="match status" value="1"/>
</dbReference>
<sequence length="73" mass="8352">IRNNRLTYLPKLSYMSELVFLDISYNHISTISSHDFSGLYKMESLCANNNKLTILPPNLLSECPGVRHVLLQN</sequence>
<dbReference type="PROSITE" id="PS51450">
    <property type="entry name" value="LRR"/>
    <property type="match status" value="1"/>
</dbReference>
<dbReference type="Pfam" id="PF13855">
    <property type="entry name" value="LRR_8"/>
    <property type="match status" value="1"/>
</dbReference>
<dbReference type="InterPro" id="IPR032675">
    <property type="entry name" value="LRR_dom_sf"/>
</dbReference>
<evidence type="ECO:0000256" key="1">
    <source>
        <dbReference type="ARBA" id="ARBA00022614"/>
    </source>
</evidence>
<proteinExistence type="predicted"/>
<dbReference type="AlphaFoldDB" id="A0A0B6XUC9"/>
<evidence type="ECO:0000313" key="3">
    <source>
        <dbReference type="EMBL" id="CEK47131.1"/>
    </source>
</evidence>
<feature type="non-terminal residue" evidence="3">
    <location>
        <position position="73"/>
    </location>
</feature>
<dbReference type="SMART" id="SM00369">
    <property type="entry name" value="LRR_TYP"/>
    <property type="match status" value="2"/>
</dbReference>
<gene>
    <name evidence="3" type="primary">ORF632</name>
</gene>
<dbReference type="EMBL" id="HACG01000266">
    <property type="protein sequence ID" value="CEK47131.1"/>
    <property type="molecule type" value="Transcribed_RNA"/>
</dbReference>
<dbReference type="Gene3D" id="3.80.10.10">
    <property type="entry name" value="Ribonuclease Inhibitor"/>
    <property type="match status" value="1"/>
</dbReference>
<name>A0A0B6XUC9_9EUPU</name>
<evidence type="ECO:0000256" key="2">
    <source>
        <dbReference type="ARBA" id="ARBA00022737"/>
    </source>
</evidence>
<dbReference type="InterPro" id="IPR003591">
    <property type="entry name" value="Leu-rich_rpt_typical-subtyp"/>
</dbReference>
<keyword evidence="2" id="KW-0677">Repeat</keyword>
<reference evidence="3" key="1">
    <citation type="submission" date="2014-12" db="EMBL/GenBank/DDBJ databases">
        <title>Insight into the proteome of Arion vulgaris.</title>
        <authorList>
            <person name="Aradska J."/>
            <person name="Bulat T."/>
            <person name="Smidak R."/>
            <person name="Sarate P."/>
            <person name="Gangsoo J."/>
            <person name="Sialana F."/>
            <person name="Bilban M."/>
            <person name="Lubec G."/>
        </authorList>
    </citation>
    <scope>NUCLEOTIDE SEQUENCE</scope>
    <source>
        <tissue evidence="3">Skin</tissue>
    </source>
</reference>
<protein>
    <submittedName>
        <fullName evidence="3">Uncharacterized protein</fullName>
    </submittedName>
</protein>
<dbReference type="InterPro" id="IPR001611">
    <property type="entry name" value="Leu-rich_rpt"/>
</dbReference>
<keyword evidence="1" id="KW-0433">Leucine-rich repeat</keyword>
<accession>A0A0B6XUC9</accession>
<feature type="non-terminal residue" evidence="3">
    <location>
        <position position="1"/>
    </location>
</feature>